<gene>
    <name evidence="2" type="ORF">DV520_00940</name>
</gene>
<organism evidence="2 3">
    <name type="scientific">Evtepia gabavorous</name>
    <dbReference type="NCBI Taxonomy" id="2211183"/>
    <lineage>
        <taxon>Bacteria</taxon>
        <taxon>Bacillati</taxon>
        <taxon>Bacillota</taxon>
        <taxon>Clostridia</taxon>
        <taxon>Eubacteriales</taxon>
        <taxon>Evtepia</taxon>
    </lineage>
</organism>
<dbReference type="Proteomes" id="UP000260649">
    <property type="component" value="Unassembled WGS sequence"/>
</dbReference>
<sequence length="517" mass="57616">MSALTYLTLTRLKNGIRDLLRKPARLIYVVFLLALLVFAVQGSGSTYPPESYRDLREVVAMATALFLFIFLLTVWNGFSKGGTIFSLSDVNLLFPSPIHRTRTLFYGLLRQISTALLLGIFLFYQYGWLHNLYGITMASMVALFLCYTAAVFLGQVTAMTIYTFTSSHEGAQKLLKGLIILCLLLVAGWLFWGFWTSPDQRLAGVIDASVSLPVQLFPVGGWLGWVFSACLGLGTWWPGLLLCLAWFFLLLFLLTHFDRDWYEDVLRTAELAQSAIVAKKEGTMESVPGKVRIGATGLKKGWGASAFYYKHKIENRRGSWMLLPPASLIFAVVLIGFSFFMRESGILPVFAFAVYLQLFTAGQSRINRELYKPFIYLVPESSFSKLLHCLRELVPSALAEAIVVFVPVGLILGMGPGAILVCLFARMSYALLFQSGNLLLERFWSGASKALIMFLYFLILILLTLPGILIAVFLMVLLNLPGGVSGGLLVAGIINIPVALLLLYLLRDMLQYAEYNR</sequence>
<feature type="transmembrane region" description="Helical" evidence="1">
    <location>
        <begin position="132"/>
        <end position="153"/>
    </location>
</feature>
<name>A0A3E2B711_9FIRM</name>
<feature type="transmembrane region" description="Helical" evidence="1">
    <location>
        <begin position="452"/>
        <end position="478"/>
    </location>
</feature>
<proteinExistence type="predicted"/>
<evidence type="ECO:0000256" key="1">
    <source>
        <dbReference type="SAM" id="Phobius"/>
    </source>
</evidence>
<feature type="transmembrane region" description="Helical" evidence="1">
    <location>
        <begin position="104"/>
        <end position="126"/>
    </location>
</feature>
<feature type="transmembrane region" description="Helical" evidence="1">
    <location>
        <begin position="320"/>
        <end position="340"/>
    </location>
</feature>
<dbReference type="OrthoDB" id="816862at2"/>
<feature type="transmembrane region" description="Helical" evidence="1">
    <location>
        <begin position="174"/>
        <end position="195"/>
    </location>
</feature>
<evidence type="ECO:0000313" key="2">
    <source>
        <dbReference type="EMBL" id="RFT07731.1"/>
    </source>
</evidence>
<keyword evidence="1" id="KW-0812">Transmembrane</keyword>
<dbReference type="RefSeq" id="WP_117141477.1">
    <property type="nucleotide sequence ID" value="NZ_CAKXKJ010000012.1"/>
</dbReference>
<dbReference type="EMBL" id="QQRQ01000001">
    <property type="protein sequence ID" value="RFT07731.1"/>
    <property type="molecule type" value="Genomic_DNA"/>
</dbReference>
<feature type="transmembrane region" description="Helical" evidence="1">
    <location>
        <begin position="484"/>
        <end position="506"/>
    </location>
</feature>
<keyword evidence="1" id="KW-0472">Membrane</keyword>
<feature type="transmembrane region" description="Helical" evidence="1">
    <location>
        <begin position="59"/>
        <end position="78"/>
    </location>
</feature>
<protein>
    <submittedName>
        <fullName evidence="2">Uncharacterized protein</fullName>
    </submittedName>
</protein>
<dbReference type="GeneID" id="97994299"/>
<dbReference type="InterPro" id="IPR031584">
    <property type="entry name" value="Put_ABC_export"/>
</dbReference>
<evidence type="ECO:0000313" key="3">
    <source>
        <dbReference type="Proteomes" id="UP000260649"/>
    </source>
</evidence>
<comment type="caution">
    <text evidence="2">The sequence shown here is derived from an EMBL/GenBank/DDBJ whole genome shotgun (WGS) entry which is preliminary data.</text>
</comment>
<keyword evidence="1" id="KW-1133">Transmembrane helix</keyword>
<feature type="transmembrane region" description="Helical" evidence="1">
    <location>
        <begin position="26"/>
        <end position="47"/>
    </location>
</feature>
<feature type="transmembrane region" description="Helical" evidence="1">
    <location>
        <begin position="222"/>
        <end position="254"/>
    </location>
</feature>
<accession>A0A3E2B711</accession>
<dbReference type="Pfam" id="PF16962">
    <property type="entry name" value="ABC_export"/>
    <property type="match status" value="1"/>
</dbReference>
<dbReference type="AlphaFoldDB" id="A0A3E2B711"/>
<keyword evidence="3" id="KW-1185">Reference proteome</keyword>
<reference evidence="2 3" key="1">
    <citation type="submission" date="2018-07" db="EMBL/GenBank/DDBJ databases">
        <title>GABA Modulating Bacteria of the Human Gut Microbiota.</title>
        <authorList>
            <person name="Strandwitz P."/>
            <person name="Kim K.H."/>
            <person name="Terekhova D."/>
            <person name="Liu J.K."/>
            <person name="Sharma A."/>
            <person name="Levering J."/>
            <person name="Mcdonald D."/>
            <person name="Dietrich D."/>
            <person name="Ramadhar T.R."/>
            <person name="Lekbua A."/>
            <person name="Mroue N."/>
            <person name="Liston C."/>
            <person name="Stewart E.J."/>
            <person name="Dubin M.J."/>
            <person name="Zengler K."/>
            <person name="Knight R."/>
            <person name="Gilbert J.A."/>
            <person name="Clardy J."/>
            <person name="Lewis K."/>
        </authorList>
    </citation>
    <scope>NUCLEOTIDE SEQUENCE [LARGE SCALE GENOMIC DNA]</scope>
    <source>
        <strain evidence="2 3">KLE1738</strain>
    </source>
</reference>